<comment type="caution">
    <text evidence="1">The sequence shown here is derived from an EMBL/GenBank/DDBJ whole genome shotgun (WGS) entry which is preliminary data.</text>
</comment>
<evidence type="ECO:0000313" key="1">
    <source>
        <dbReference type="EMBL" id="MEO3941421.1"/>
    </source>
</evidence>
<organism evidence="1 2">
    <name type="scientific">Paenarthrobacter nicotinovorans</name>
    <name type="common">Arthrobacter nicotinovorans</name>
    <dbReference type="NCBI Taxonomy" id="29320"/>
    <lineage>
        <taxon>Bacteria</taxon>
        <taxon>Bacillati</taxon>
        <taxon>Actinomycetota</taxon>
        <taxon>Actinomycetes</taxon>
        <taxon>Micrococcales</taxon>
        <taxon>Micrococcaceae</taxon>
        <taxon>Paenarthrobacter</taxon>
    </lineage>
</organism>
<accession>A0ABV0GS74</accession>
<sequence>MSYDLSIYGTTRIGPSDVADLVQLAPNLTPTDSGTDESGAGMVRVHRGAPQGPGFTIDGPFGVEDEDIPVEVTARILGVRWLYRISVEDVSDKTMGDANKISRKLTKTVDGILVDEQTGQLWPKSNQRQPPRPKVAELVDEIELKWCYKVDDAPHDLAARYLRLARKYLPEALPRRYGSSEPFQGNLERDGDAHFIRSLDVEATITTYMVGKYPVTSGSLVGRKKFPGNTRFISLSVDRGTFSDPLWREALMKFFNAVAVELVCFFASGEVLRPGRSAHGATFFQMHEEGYYPADYRGQWYGLPAYPIWWSWYAKPYAELVHQYLPGARQNPDGSLFHSWQEDSADRDQLSLLLPHPDLPWIPAELSQLQGEPVQRAAVIPAEYAD</sequence>
<keyword evidence="2" id="KW-1185">Reference proteome</keyword>
<protein>
    <submittedName>
        <fullName evidence="1">Uncharacterized protein</fullName>
    </submittedName>
</protein>
<name>A0ABV0GS74_PAENI</name>
<proteinExistence type="predicted"/>
<dbReference type="RefSeq" id="WP_347782471.1">
    <property type="nucleotide sequence ID" value="NZ_JBBMFV010000004.1"/>
</dbReference>
<reference evidence="1 2" key="1">
    <citation type="journal article" date="2024" name="Appl. Microbiol. Biotechnol.">
        <title>Biosynthetic gene clusters with biotechnological applications in novel Antarctic isolates from Actinomycetota.</title>
        <authorList>
            <person name="Bruna P."/>
            <person name="Nunez-Montero K."/>
            <person name="Contreras M.J."/>
            <person name="Leal K."/>
            <person name="Garcia M."/>
            <person name="Abanto M."/>
            <person name="Barrientos L."/>
        </authorList>
    </citation>
    <scope>NUCLEOTIDE SEQUENCE [LARGE SCALE GENOMIC DNA]</scope>
    <source>
        <strain evidence="1 2">Se16.17</strain>
    </source>
</reference>
<gene>
    <name evidence="1" type="ORF">V3C41_10130</name>
</gene>
<dbReference type="Proteomes" id="UP001448614">
    <property type="component" value="Unassembled WGS sequence"/>
</dbReference>
<dbReference type="EMBL" id="JBBMFV010000004">
    <property type="protein sequence ID" value="MEO3941421.1"/>
    <property type="molecule type" value="Genomic_DNA"/>
</dbReference>
<evidence type="ECO:0000313" key="2">
    <source>
        <dbReference type="Proteomes" id="UP001448614"/>
    </source>
</evidence>